<accession>M7YV49</accession>
<evidence type="ECO:0000313" key="1">
    <source>
        <dbReference type="EMBL" id="EMS50996.1"/>
    </source>
</evidence>
<protein>
    <submittedName>
        <fullName evidence="1">Uncharacterized protein</fullName>
    </submittedName>
</protein>
<proteinExistence type="predicted"/>
<gene>
    <name evidence="1" type="ORF">TRIUR3_27672</name>
</gene>
<dbReference type="AlphaFoldDB" id="M7YV49"/>
<name>M7YV49_TRIUA</name>
<dbReference type="PROSITE" id="PS51257">
    <property type="entry name" value="PROKAR_LIPOPROTEIN"/>
    <property type="match status" value="1"/>
</dbReference>
<dbReference type="EMBL" id="KD225511">
    <property type="protein sequence ID" value="EMS50996.1"/>
    <property type="molecule type" value="Genomic_DNA"/>
</dbReference>
<organism evidence="1">
    <name type="scientific">Triticum urartu</name>
    <name type="common">Red wild einkorn</name>
    <name type="synonym">Crithodium urartu</name>
    <dbReference type="NCBI Taxonomy" id="4572"/>
    <lineage>
        <taxon>Eukaryota</taxon>
        <taxon>Viridiplantae</taxon>
        <taxon>Streptophyta</taxon>
        <taxon>Embryophyta</taxon>
        <taxon>Tracheophyta</taxon>
        <taxon>Spermatophyta</taxon>
        <taxon>Magnoliopsida</taxon>
        <taxon>Liliopsida</taxon>
        <taxon>Poales</taxon>
        <taxon>Poaceae</taxon>
        <taxon>BOP clade</taxon>
        <taxon>Pooideae</taxon>
        <taxon>Triticodae</taxon>
        <taxon>Triticeae</taxon>
        <taxon>Triticinae</taxon>
        <taxon>Triticum</taxon>
    </lineage>
</organism>
<sequence>MRRKHISFASLRPTISPSTSAASCTQLVESEPIGAALKLRRSCDGASPEASVLRWSSVRAAMELRRSRRRCLGAPPELQWSFAGAVGAALELRRSCNGVSPEPSALRWSSIRAAMEVGRSCNGVSPEHRCFGGAAMELARRPRRFVGTLPGLRWHRVDRVEAVALAAVIQRSPAR</sequence>
<reference evidence="1" key="1">
    <citation type="journal article" date="2013" name="Nature">
        <title>Draft genome of the wheat A-genome progenitor Triticum urartu.</title>
        <authorList>
            <person name="Ling H.Q."/>
            <person name="Zhao S."/>
            <person name="Liu D."/>
            <person name="Wang J."/>
            <person name="Sun H."/>
            <person name="Zhang C."/>
            <person name="Fan H."/>
            <person name="Li D."/>
            <person name="Dong L."/>
            <person name="Tao Y."/>
            <person name="Gao C."/>
            <person name="Wu H."/>
            <person name="Li Y."/>
            <person name="Cui Y."/>
            <person name="Guo X."/>
            <person name="Zheng S."/>
            <person name="Wang B."/>
            <person name="Yu K."/>
            <person name="Liang Q."/>
            <person name="Yang W."/>
            <person name="Lou X."/>
            <person name="Chen J."/>
            <person name="Feng M."/>
            <person name="Jian J."/>
            <person name="Zhang X."/>
            <person name="Luo G."/>
            <person name="Jiang Y."/>
            <person name="Liu J."/>
            <person name="Wang Z."/>
            <person name="Sha Y."/>
            <person name="Zhang B."/>
            <person name="Wu H."/>
            <person name="Tang D."/>
            <person name="Shen Q."/>
            <person name="Xue P."/>
            <person name="Zou S."/>
            <person name="Wang X."/>
            <person name="Liu X."/>
            <person name="Wang F."/>
            <person name="Yang Y."/>
            <person name="An X."/>
            <person name="Dong Z."/>
            <person name="Zhang K."/>
            <person name="Zhang X."/>
            <person name="Luo M.C."/>
            <person name="Dvorak J."/>
            <person name="Tong Y."/>
            <person name="Wang J."/>
            <person name="Yang H."/>
            <person name="Li Z."/>
            <person name="Wang D."/>
            <person name="Zhang A."/>
            <person name="Wang J."/>
        </authorList>
    </citation>
    <scope>NUCLEOTIDE SEQUENCE</scope>
</reference>